<name>A0A124G358_9EURY</name>
<gene>
    <name evidence="1" type="ORF">XD72_1561</name>
    <name evidence="2" type="ORF">XE07_1535</name>
</gene>
<dbReference type="InterPro" id="IPR027417">
    <property type="entry name" value="P-loop_NTPase"/>
</dbReference>
<dbReference type="PATRIC" id="fig|301375.6.peg.699"/>
<dbReference type="SUPFAM" id="SSF53795">
    <property type="entry name" value="PEP carboxykinase-like"/>
    <property type="match status" value="1"/>
</dbReference>
<organism evidence="2 3">
    <name type="scientific">Methanothrix harundinacea</name>
    <dbReference type="NCBI Taxonomy" id="301375"/>
    <lineage>
        <taxon>Archaea</taxon>
        <taxon>Methanobacteriati</taxon>
        <taxon>Methanobacteriota</taxon>
        <taxon>Stenosarchaea group</taxon>
        <taxon>Methanomicrobia</taxon>
        <taxon>Methanotrichales</taxon>
        <taxon>Methanotrichaceae</taxon>
        <taxon>Methanothrix</taxon>
    </lineage>
</organism>
<dbReference type="Proteomes" id="UP000057043">
    <property type="component" value="Unassembled WGS sequence"/>
</dbReference>
<dbReference type="AlphaFoldDB" id="A0A124G358"/>
<dbReference type="Proteomes" id="UP000053961">
    <property type="component" value="Unassembled WGS sequence"/>
</dbReference>
<sequence length="318" mass="35881">MAYSVRLISIEEKAALAERYAPEVKHEVKSEIYGCCVKLLTGSAEVKDRWEENFYFISSSIRSHARLYVVYDSDLGDDQVLYDPLSKTAFLVNFSYYGWIKSLALSAAGDVLEDNHGIFSVHGACLDLRGRGICILGGSGAGKTTHTYGLLRSPETRVVSDDWFFARIYGDDVLAYGSEKNFYIRAELSQIWKEFSGLIDKAEFDEEGRAVVDIRLAIGKGRILPLTTLSMVIILKRDPEDEVITRRLEPAEALKILEESGYYNPHFLVKSEFKRDLRSSFFRTLFSRVPVFVVNTTGTPEESQRAIGKLITEGLRQV</sequence>
<reference evidence="2" key="1">
    <citation type="journal article" date="2015" name="MBio">
        <title>Genome-resolved metagenomic analysis reveals roles for candidate phyla and other microbial community members in biogeochemical transformations in oil reservoirs.</title>
        <authorList>
            <person name="Hu P."/>
            <person name="Tom L."/>
            <person name="Singh A."/>
            <person name="Thomas B.C."/>
            <person name="Baker B.J."/>
            <person name="Piceno Y.M."/>
            <person name="Andersen G.L."/>
            <person name="Banfield J.F."/>
        </authorList>
    </citation>
    <scope>NUCLEOTIDE SEQUENCE [LARGE SCALE GENOMIC DNA]</scope>
    <source>
        <strain evidence="2">56_747</strain>
    </source>
</reference>
<dbReference type="Gene3D" id="3.40.50.300">
    <property type="entry name" value="P-loop containing nucleotide triphosphate hydrolases"/>
    <property type="match status" value="1"/>
</dbReference>
<dbReference type="EMBL" id="LGHB01000024">
    <property type="protein sequence ID" value="KUK95907.1"/>
    <property type="molecule type" value="Genomic_DNA"/>
</dbReference>
<reference evidence="3 4" key="2">
    <citation type="journal article" date="2015" name="MBio">
        <title>Genome-Resolved Metagenomic Analysis Reveals Roles for Candidate Phyla and Other Microbial Community Members in Biogeochemical Transformations in Oil Reservoirs.</title>
        <authorList>
            <person name="Hu P."/>
            <person name="Tom L."/>
            <person name="Singh A."/>
            <person name="Thomas B.C."/>
            <person name="Baker B.J."/>
            <person name="Piceno Y.M."/>
            <person name="Andersen G.L."/>
            <person name="Banfield J.F."/>
        </authorList>
    </citation>
    <scope>NUCLEOTIDE SEQUENCE [LARGE SCALE GENOMIC DNA]</scope>
    <source>
        <strain evidence="1">57_489</strain>
    </source>
</reference>
<evidence type="ECO:0008006" key="5">
    <source>
        <dbReference type="Google" id="ProtNLM"/>
    </source>
</evidence>
<accession>A0A124G358</accession>
<dbReference type="EMBL" id="LGFT01000036">
    <property type="protein sequence ID" value="KUK44043.1"/>
    <property type="molecule type" value="Genomic_DNA"/>
</dbReference>
<evidence type="ECO:0000313" key="3">
    <source>
        <dbReference type="Proteomes" id="UP000053961"/>
    </source>
</evidence>
<proteinExistence type="predicted"/>
<evidence type="ECO:0000313" key="4">
    <source>
        <dbReference type="Proteomes" id="UP000057043"/>
    </source>
</evidence>
<evidence type="ECO:0000313" key="2">
    <source>
        <dbReference type="EMBL" id="KUK95907.1"/>
    </source>
</evidence>
<protein>
    <recommendedName>
        <fullName evidence="5">HPr kinase</fullName>
    </recommendedName>
</protein>
<evidence type="ECO:0000313" key="1">
    <source>
        <dbReference type="EMBL" id="KUK44043.1"/>
    </source>
</evidence>
<comment type="caution">
    <text evidence="2">The sequence shown here is derived from an EMBL/GenBank/DDBJ whole genome shotgun (WGS) entry which is preliminary data.</text>
</comment>